<dbReference type="PROSITE" id="PS51257">
    <property type="entry name" value="PROKAR_LIPOPROTEIN"/>
    <property type="match status" value="1"/>
</dbReference>
<proteinExistence type="inferred from homology"/>
<dbReference type="NCBIfam" id="TIGR02887">
    <property type="entry name" value="spore_ger_x_C"/>
    <property type="match status" value="1"/>
</dbReference>
<keyword evidence="3" id="KW-0309">Germination</keyword>
<evidence type="ECO:0000256" key="4">
    <source>
        <dbReference type="ARBA" id="ARBA00022729"/>
    </source>
</evidence>
<evidence type="ECO:0000313" key="12">
    <source>
        <dbReference type="Proteomes" id="UP000180098"/>
    </source>
</evidence>
<reference evidence="11 12" key="1">
    <citation type="submission" date="2016-10" db="EMBL/GenBank/DDBJ databases">
        <title>Draft genome sequences of four alkaliphilic bacteria belonging to the Anaerobacillus genus.</title>
        <authorList>
            <person name="Bassil N.M."/>
            <person name="Lloyd J.R."/>
        </authorList>
    </citation>
    <scope>NUCLEOTIDE SEQUENCE [LARGE SCALE GENOMIC DNA]</scope>
    <source>
        <strain evidence="11 12">DSM 15340</strain>
    </source>
</reference>
<evidence type="ECO:0000259" key="9">
    <source>
        <dbReference type="Pfam" id="PF05504"/>
    </source>
</evidence>
<dbReference type="Pfam" id="PF05504">
    <property type="entry name" value="Spore_GerAC"/>
    <property type="match status" value="1"/>
</dbReference>
<dbReference type="Pfam" id="PF25198">
    <property type="entry name" value="Spore_GerAC_N"/>
    <property type="match status" value="1"/>
</dbReference>
<feature type="domain" description="Spore germination GerAC-like C-terminal" evidence="9">
    <location>
        <begin position="221"/>
        <end position="385"/>
    </location>
</feature>
<dbReference type="Gene3D" id="3.30.300.210">
    <property type="entry name" value="Nutrient germinant receptor protein C, domain 3"/>
    <property type="match status" value="1"/>
</dbReference>
<keyword evidence="7" id="KW-0449">Lipoprotein</keyword>
<accession>A0A1S2L883</accession>
<evidence type="ECO:0000313" key="11">
    <source>
        <dbReference type="EMBL" id="OIJ08698.1"/>
    </source>
</evidence>
<evidence type="ECO:0000256" key="5">
    <source>
        <dbReference type="ARBA" id="ARBA00023136"/>
    </source>
</evidence>
<keyword evidence="4 8" id="KW-0732">Signal</keyword>
<dbReference type="GO" id="GO:0016020">
    <property type="term" value="C:membrane"/>
    <property type="evidence" value="ECO:0007669"/>
    <property type="project" value="UniProtKB-SubCell"/>
</dbReference>
<comment type="caution">
    <text evidence="11">The sequence shown here is derived from an EMBL/GenBank/DDBJ whole genome shotgun (WGS) entry which is preliminary data.</text>
</comment>
<keyword evidence="6" id="KW-0564">Palmitate</keyword>
<evidence type="ECO:0000256" key="1">
    <source>
        <dbReference type="ARBA" id="ARBA00004635"/>
    </source>
</evidence>
<evidence type="ECO:0000256" key="2">
    <source>
        <dbReference type="ARBA" id="ARBA00007886"/>
    </source>
</evidence>
<evidence type="ECO:0000259" key="10">
    <source>
        <dbReference type="Pfam" id="PF25198"/>
    </source>
</evidence>
<dbReference type="InterPro" id="IPR008844">
    <property type="entry name" value="Spore_GerAC-like"/>
</dbReference>
<dbReference type="EMBL" id="MLQQ01000051">
    <property type="protein sequence ID" value="OIJ08698.1"/>
    <property type="molecule type" value="Genomic_DNA"/>
</dbReference>
<evidence type="ECO:0000256" key="8">
    <source>
        <dbReference type="SAM" id="SignalP"/>
    </source>
</evidence>
<comment type="similarity">
    <text evidence="2">Belongs to the GerABKC lipoprotein family.</text>
</comment>
<comment type="subcellular location">
    <subcellularLocation>
        <location evidence="1">Membrane</location>
        <topology evidence="1">Lipid-anchor</topology>
    </subcellularLocation>
</comment>
<gene>
    <name evidence="11" type="ORF">BKP35_17460</name>
</gene>
<organism evidence="11 12">
    <name type="scientific">Anaerobacillus arseniciselenatis</name>
    <dbReference type="NCBI Taxonomy" id="85682"/>
    <lineage>
        <taxon>Bacteria</taxon>
        <taxon>Bacillati</taxon>
        <taxon>Bacillota</taxon>
        <taxon>Bacilli</taxon>
        <taxon>Bacillales</taxon>
        <taxon>Bacillaceae</taxon>
        <taxon>Anaerobacillus</taxon>
    </lineage>
</organism>
<feature type="chain" id="PRO_5038966315" evidence="8">
    <location>
        <begin position="20"/>
        <end position="399"/>
    </location>
</feature>
<sequence length="399" mass="45623">MNKAILLFLCLVLVSTAGCWDQAELDDITVVSGLAIDKGKEHKYQLTTEVFNVTALDPETRGTETASILFSLEGNTIAELAKKMNVIATRKLIYSHMRVVVMSKEIAQEGLLEALDFFEADREIRNDFSFIVVENVPAKDVLKINYPIQQVSSLKIHEQLDTMVKEWGGDPDIRMKDFIAALLSPGREPIAAEVKVIGSPEKGKTRSNMEKVEMDALVILDGLAIFNGMKHVGELPIKHVRNFLLLQDKLRRTSITAMCSEDKWMAARITNSKTRVRARYDNDVPKFNVAIDLEGRLETIQCPMEIVDLQAYLDMEKQFSEAFEKEIEETIRILQEDFQLDIFGFGEHMERQNYQHFKEVKDEWNEEFAKADIDVNVTLKLRRTGLINDPFLVEMEEEE</sequence>
<dbReference type="PANTHER" id="PTHR35789">
    <property type="entry name" value="SPORE GERMINATION PROTEIN B3"/>
    <property type="match status" value="1"/>
</dbReference>
<evidence type="ECO:0000256" key="6">
    <source>
        <dbReference type="ARBA" id="ARBA00023139"/>
    </source>
</evidence>
<dbReference type="InterPro" id="IPR057336">
    <property type="entry name" value="GerAC_N"/>
</dbReference>
<keyword evidence="5" id="KW-0472">Membrane</keyword>
<dbReference type="PANTHER" id="PTHR35789:SF1">
    <property type="entry name" value="SPORE GERMINATION PROTEIN B3"/>
    <property type="match status" value="1"/>
</dbReference>
<dbReference type="Proteomes" id="UP000180098">
    <property type="component" value="Unassembled WGS sequence"/>
</dbReference>
<dbReference type="InterPro" id="IPR046953">
    <property type="entry name" value="Spore_GerAC-like_C"/>
</dbReference>
<evidence type="ECO:0000256" key="7">
    <source>
        <dbReference type="ARBA" id="ARBA00023288"/>
    </source>
</evidence>
<dbReference type="AlphaFoldDB" id="A0A1S2L883"/>
<dbReference type="InterPro" id="IPR038501">
    <property type="entry name" value="Spore_GerAC_C_sf"/>
</dbReference>
<keyword evidence="12" id="KW-1185">Reference proteome</keyword>
<dbReference type="GO" id="GO:0009847">
    <property type="term" value="P:spore germination"/>
    <property type="evidence" value="ECO:0007669"/>
    <property type="project" value="InterPro"/>
</dbReference>
<feature type="domain" description="Spore germination protein N-terminal" evidence="10">
    <location>
        <begin position="21"/>
        <end position="195"/>
    </location>
</feature>
<protein>
    <submittedName>
        <fullName evidence="11">Uncharacterized protein</fullName>
    </submittedName>
</protein>
<dbReference type="RefSeq" id="WP_071314665.1">
    <property type="nucleotide sequence ID" value="NZ_MLQQ01000051.1"/>
</dbReference>
<evidence type="ECO:0000256" key="3">
    <source>
        <dbReference type="ARBA" id="ARBA00022544"/>
    </source>
</evidence>
<name>A0A1S2L883_9BACI</name>
<feature type="signal peptide" evidence="8">
    <location>
        <begin position="1"/>
        <end position="19"/>
    </location>
</feature>